<dbReference type="InterPro" id="IPR040701">
    <property type="entry name" value="Bact_RF_family2"/>
</dbReference>
<dbReference type="SUPFAM" id="SSF53137">
    <property type="entry name" value="Translational machinery components"/>
    <property type="match status" value="1"/>
</dbReference>
<name>A0A4R6JZ71_9ACTN</name>
<dbReference type="AlphaFoldDB" id="A0A4R6JZ71"/>
<proteinExistence type="predicted"/>
<evidence type="ECO:0000313" key="1">
    <source>
        <dbReference type="EMBL" id="TDO42089.1"/>
    </source>
</evidence>
<organism evidence="1 2">
    <name type="scientific">Paractinoplanes brasiliensis</name>
    <dbReference type="NCBI Taxonomy" id="52695"/>
    <lineage>
        <taxon>Bacteria</taxon>
        <taxon>Bacillati</taxon>
        <taxon>Actinomycetota</taxon>
        <taxon>Actinomycetes</taxon>
        <taxon>Micromonosporales</taxon>
        <taxon>Micromonosporaceae</taxon>
        <taxon>Paractinoplanes</taxon>
    </lineage>
</organism>
<dbReference type="Proteomes" id="UP000294901">
    <property type="component" value="Unassembled WGS sequence"/>
</dbReference>
<dbReference type="OrthoDB" id="5179393at2"/>
<dbReference type="RefSeq" id="WP_133876024.1">
    <property type="nucleotide sequence ID" value="NZ_BOMD01000112.1"/>
</dbReference>
<accession>A0A4R6JZ71</accession>
<dbReference type="EMBL" id="SNWR01000001">
    <property type="protein sequence ID" value="TDO42089.1"/>
    <property type="molecule type" value="Genomic_DNA"/>
</dbReference>
<comment type="caution">
    <text evidence="1">The sequence shown here is derived from an EMBL/GenBank/DDBJ whole genome shotgun (WGS) entry which is preliminary data.</text>
</comment>
<protein>
    <recommendedName>
        <fullName evidence="3">Peptide subunit release factor 1 (ERF1)</fullName>
    </recommendedName>
</protein>
<dbReference type="InterPro" id="IPR042226">
    <property type="entry name" value="eFR1_2_sf"/>
</dbReference>
<dbReference type="Gene3D" id="3.30.420.60">
    <property type="entry name" value="eRF1 domain 2"/>
    <property type="match status" value="1"/>
</dbReference>
<keyword evidence="2" id="KW-1185">Reference proteome</keyword>
<evidence type="ECO:0008006" key="3">
    <source>
        <dbReference type="Google" id="ProtNLM"/>
    </source>
</evidence>
<gene>
    <name evidence="1" type="ORF">C8E87_5852</name>
</gene>
<sequence>MNLEFLRPLMERPGRWVSVYLDATRAGENAAQEVGLRWRALRERLTGQGADDATLEAVQAAVQEHRYREGRYGLAVLARDGEVTVAETLPAPPPADEALAGPLPHVMPLLRQRHAEIPYVRVLADRTGADLDALTAGGVPRHAEVRGSATFPIRKVHVGGWSHLHYLHAAEESWKRNAGDVAAAAVDLAEAVEAEVIVVGGDVRAVQTFTGRLPKRWQDRVVATDAGSRHAGADESLLDDVTTQAVAELADRHYREVLDRFRAQQADGTAGLGLTDVVTRLSRGQVDTVLLADDPSSTDMLWIAPDDPALVSVDDHVLREAGVGDPVKVRADAALVRAIAGTGARLVLVADGEVALAHGIGAVLRYADASSAADGAAR</sequence>
<reference evidence="1 2" key="1">
    <citation type="submission" date="2019-03" db="EMBL/GenBank/DDBJ databases">
        <title>Sequencing the genomes of 1000 actinobacteria strains.</title>
        <authorList>
            <person name="Klenk H.-P."/>
        </authorList>
    </citation>
    <scope>NUCLEOTIDE SEQUENCE [LARGE SCALE GENOMIC DNA]</scope>
    <source>
        <strain evidence="1 2">DSM 43805</strain>
    </source>
</reference>
<dbReference type="Pfam" id="PF18844">
    <property type="entry name" value="baeRF_family2"/>
    <property type="match status" value="1"/>
</dbReference>
<evidence type="ECO:0000313" key="2">
    <source>
        <dbReference type="Proteomes" id="UP000294901"/>
    </source>
</evidence>